<evidence type="ECO:0000256" key="2">
    <source>
        <dbReference type="ARBA" id="ARBA00022679"/>
    </source>
</evidence>
<dbReference type="InterPro" id="IPR001678">
    <property type="entry name" value="MeTrfase_RsmB-F_NOP2_dom"/>
</dbReference>
<feature type="transmembrane region" description="Helical" evidence="12">
    <location>
        <begin position="172"/>
        <end position="195"/>
    </location>
</feature>
<feature type="region of interest" description="Disordered" evidence="11">
    <location>
        <begin position="575"/>
        <end position="637"/>
    </location>
</feature>
<dbReference type="InterPro" id="IPR019013">
    <property type="entry name" value="Vma21"/>
</dbReference>
<dbReference type="PRINTS" id="PR02008">
    <property type="entry name" value="RCMTFAMILY"/>
</dbReference>
<name>A0A182Q3E4_9DIPT</name>
<evidence type="ECO:0000313" key="14">
    <source>
        <dbReference type="EnsemblMetazoa" id="AFAF002294-PA"/>
    </source>
</evidence>
<dbReference type="STRING" id="69004.A0A182Q3E4"/>
<evidence type="ECO:0000256" key="1">
    <source>
        <dbReference type="ARBA" id="ARBA00022603"/>
    </source>
</evidence>
<evidence type="ECO:0000256" key="4">
    <source>
        <dbReference type="ARBA" id="ARBA00022692"/>
    </source>
</evidence>
<keyword evidence="4 12" id="KW-0812">Transmembrane</keyword>
<keyword evidence="9" id="KW-0968">Cytoplasmic vesicle</keyword>
<evidence type="ECO:0000256" key="5">
    <source>
        <dbReference type="ARBA" id="ARBA00022824"/>
    </source>
</evidence>
<evidence type="ECO:0000313" key="15">
    <source>
        <dbReference type="Proteomes" id="UP000075886"/>
    </source>
</evidence>
<evidence type="ECO:0000256" key="7">
    <source>
        <dbReference type="ARBA" id="ARBA00022989"/>
    </source>
</evidence>
<evidence type="ECO:0000256" key="11">
    <source>
        <dbReference type="SAM" id="MobiDB-lite"/>
    </source>
</evidence>
<dbReference type="InterPro" id="IPR049561">
    <property type="entry name" value="NSUN5_7_fdxn-like"/>
</dbReference>
<evidence type="ECO:0000256" key="12">
    <source>
        <dbReference type="SAM" id="Phobius"/>
    </source>
</evidence>
<organism evidence="14 15">
    <name type="scientific">Anopheles farauti</name>
    <dbReference type="NCBI Taxonomy" id="69004"/>
    <lineage>
        <taxon>Eukaryota</taxon>
        <taxon>Metazoa</taxon>
        <taxon>Ecdysozoa</taxon>
        <taxon>Arthropoda</taxon>
        <taxon>Hexapoda</taxon>
        <taxon>Insecta</taxon>
        <taxon>Pterygota</taxon>
        <taxon>Neoptera</taxon>
        <taxon>Endopterygota</taxon>
        <taxon>Diptera</taxon>
        <taxon>Nematocera</taxon>
        <taxon>Culicoidea</taxon>
        <taxon>Culicidae</taxon>
        <taxon>Anophelinae</taxon>
        <taxon>Anopheles</taxon>
    </lineage>
</organism>
<dbReference type="Proteomes" id="UP000075886">
    <property type="component" value="Unassembled WGS sequence"/>
</dbReference>
<feature type="binding site" evidence="10">
    <location>
        <position position="401"/>
    </location>
    <ligand>
        <name>S-adenosyl-L-methionine</name>
        <dbReference type="ChEBI" id="CHEBI:59789"/>
    </ligand>
</feature>
<dbReference type="GO" id="GO:0003723">
    <property type="term" value="F:RNA binding"/>
    <property type="evidence" value="ECO:0007669"/>
    <property type="project" value="UniProtKB-UniRule"/>
</dbReference>
<feature type="binding site" evidence="10">
    <location>
        <position position="419"/>
    </location>
    <ligand>
        <name>S-adenosyl-L-methionine</name>
        <dbReference type="ChEBI" id="CHEBI:59789"/>
    </ligand>
</feature>
<keyword evidence="2 10" id="KW-0808">Transferase</keyword>
<keyword evidence="6 10" id="KW-0694">RNA-binding</keyword>
<protein>
    <recommendedName>
        <fullName evidence="13">SAM-dependent MTase RsmB/NOP-type domain-containing protein</fullName>
    </recommendedName>
</protein>
<dbReference type="SUPFAM" id="SSF53335">
    <property type="entry name" value="S-adenosyl-L-methionine-dependent methyltransferases"/>
    <property type="match status" value="1"/>
</dbReference>
<feature type="domain" description="SAM-dependent MTase RsmB/NOP-type" evidence="13">
    <location>
        <begin position="238"/>
        <end position="542"/>
    </location>
</feature>
<keyword evidence="5" id="KW-0256">Endoplasmic reticulum</keyword>
<dbReference type="GO" id="GO:0008173">
    <property type="term" value="F:RNA methyltransferase activity"/>
    <property type="evidence" value="ECO:0007669"/>
    <property type="project" value="InterPro"/>
</dbReference>
<dbReference type="Pfam" id="PF21148">
    <property type="entry name" value="NSUN5_fdxn-like"/>
    <property type="match status" value="1"/>
</dbReference>
<keyword evidence="1 10" id="KW-0489">Methyltransferase</keyword>
<evidence type="ECO:0000256" key="6">
    <source>
        <dbReference type="ARBA" id="ARBA00022884"/>
    </source>
</evidence>
<proteinExistence type="inferred from homology"/>
<accession>A0A182Q3E4</accession>
<dbReference type="PANTHER" id="PTHR22807">
    <property type="entry name" value="NOP2 YEAST -RELATED NOL1/NOP2/FMU SUN DOMAIN-CONTAINING"/>
    <property type="match status" value="1"/>
</dbReference>
<evidence type="ECO:0000256" key="10">
    <source>
        <dbReference type="PROSITE-ProRule" id="PRU01023"/>
    </source>
</evidence>
<evidence type="ECO:0000259" key="13">
    <source>
        <dbReference type="PROSITE" id="PS51686"/>
    </source>
</evidence>
<keyword evidence="3 10" id="KW-0949">S-adenosyl-L-methionine</keyword>
<feature type="region of interest" description="Disordered" evidence="11">
    <location>
        <begin position="130"/>
        <end position="158"/>
    </location>
</feature>
<feature type="compositionally biased region" description="Low complexity" evidence="11">
    <location>
        <begin position="141"/>
        <end position="158"/>
    </location>
</feature>
<keyword evidence="7 12" id="KW-1133">Transmembrane helix</keyword>
<dbReference type="InterPro" id="IPR023267">
    <property type="entry name" value="RCMT"/>
</dbReference>
<evidence type="ECO:0000256" key="3">
    <source>
        <dbReference type="ARBA" id="ARBA00022691"/>
    </source>
</evidence>
<dbReference type="GO" id="GO:0031410">
    <property type="term" value="C:cytoplasmic vesicle"/>
    <property type="evidence" value="ECO:0007669"/>
    <property type="project" value="UniProtKB-KW"/>
</dbReference>
<dbReference type="Gene3D" id="3.30.70.1170">
    <property type="entry name" value="Sun protein, domain 3"/>
    <property type="match status" value="1"/>
</dbReference>
<evidence type="ECO:0000256" key="8">
    <source>
        <dbReference type="ARBA" id="ARBA00023136"/>
    </source>
</evidence>
<dbReference type="InterPro" id="IPR049560">
    <property type="entry name" value="MeTrfase_RsmB-F_NOP2_cat"/>
</dbReference>
<dbReference type="GO" id="GO:0070475">
    <property type="term" value="P:rRNA base methylation"/>
    <property type="evidence" value="ECO:0007669"/>
    <property type="project" value="TreeGrafter"/>
</dbReference>
<dbReference type="Pfam" id="PF09446">
    <property type="entry name" value="VMA21"/>
    <property type="match status" value="1"/>
</dbReference>
<dbReference type="GO" id="GO:0005730">
    <property type="term" value="C:nucleolus"/>
    <property type="evidence" value="ECO:0007669"/>
    <property type="project" value="TreeGrafter"/>
</dbReference>
<feature type="compositionally biased region" description="Polar residues" evidence="11">
    <location>
        <begin position="592"/>
        <end position="601"/>
    </location>
</feature>
<feature type="binding site" evidence="10">
    <location>
        <position position="376"/>
    </location>
    <ligand>
        <name>S-adenosyl-L-methionine</name>
        <dbReference type="ChEBI" id="CHEBI:59789"/>
    </ligand>
</feature>
<keyword evidence="8 12" id="KW-0472">Membrane</keyword>
<comment type="caution">
    <text evidence="10">Lacks conserved residue(s) required for the propagation of feature annotation.</text>
</comment>
<keyword evidence="15" id="KW-1185">Reference proteome</keyword>
<dbReference type="InterPro" id="IPR029063">
    <property type="entry name" value="SAM-dependent_MTases_sf"/>
</dbReference>
<dbReference type="EnsemblMetazoa" id="AFAF002294-RA">
    <property type="protein sequence ID" value="AFAF002294-PA"/>
    <property type="gene ID" value="AFAF002294"/>
</dbReference>
<dbReference type="PANTHER" id="PTHR22807:SF4">
    <property type="entry name" value="28S RRNA (CYTOSINE-C(5))-METHYLTRANSFERASE"/>
    <property type="match status" value="1"/>
</dbReference>
<feature type="transmembrane region" description="Helical" evidence="12">
    <location>
        <begin position="215"/>
        <end position="236"/>
    </location>
</feature>
<evidence type="ECO:0000256" key="9">
    <source>
        <dbReference type="ARBA" id="ARBA00023329"/>
    </source>
</evidence>
<dbReference type="VEuPathDB" id="VectorBase:AFAF002294"/>
<feature type="active site" description="Nucleophile" evidence="10">
    <location>
        <position position="471"/>
    </location>
</feature>
<dbReference type="AlphaFoldDB" id="A0A182Q3E4"/>
<reference evidence="14" key="2">
    <citation type="submission" date="2020-05" db="UniProtKB">
        <authorList>
            <consortium name="EnsemblMetazoa"/>
        </authorList>
    </citation>
    <scope>IDENTIFICATION</scope>
    <source>
        <strain evidence="14">FAR1</strain>
    </source>
</reference>
<dbReference type="PROSITE" id="PS51686">
    <property type="entry name" value="SAM_MT_RSMB_NOP"/>
    <property type="match status" value="1"/>
</dbReference>
<dbReference type="Gene3D" id="3.40.50.150">
    <property type="entry name" value="Vaccinia Virus protein VP39"/>
    <property type="match status" value="1"/>
</dbReference>
<dbReference type="EMBL" id="AXCN02001282">
    <property type="status" value="NOT_ANNOTATED_CDS"/>
    <property type="molecule type" value="Genomic_DNA"/>
</dbReference>
<sequence length="637" mass="71481">MGAPAAAAGQREVAKKITVPTNYRKAAKYVRMAVDQGLNVKKEIEEDAHFRTGRTIVGRVLSNLPKIDALYGQLELATKEPRLDGCLARVLIAELLFGSGRLVGNSRPVECIRQYAEQLQEALATARKMRQRKKAGKKDATGTTPSSITPTQSQQTVTTDDPYTIPLHSRQAAFAILWLLVYSFAMFTLPFGAFYGTRHILAEQFAIEGFHNTCGSVLAAVLTVNVIIMLYAFRGFREVEEEDRERPRFVRINTNVLNLEGAHRLLQEEQWILVEEKFADYRAFLERVKTLGDAEYLEDFHFTDLLVFPHSAKSFWSRATHLHDKFVLQNKACLLPTYLLKPGKKSVVLDMCAAPGLKTTHLACLMKNKGRIYAVERCAQRYQTLCQYASPYGVIKTLQRDCLDLTDELVPGVEYILLDPSCSGSGMMKRQQVPEPMDESRVYKLAGLQYKLLSHAMNAFPNVRRIVYSTCSLYEQENEGVVHGVLRHNGHFRLLDARKEFGKEWLNVGNPETYPGIGQRCLYARTEDDLTIGMFVAVFERCPEGVQNEVFLAHEKQKQSYERVAARYGALGANESHQQPEPVAAEADNEQEVTGTASNKKQGGKRAAPATEQPANDANSKPEGGGKKRKKNNKQQV</sequence>
<dbReference type="GO" id="GO:0070072">
    <property type="term" value="P:vacuolar proton-transporting V-type ATPase complex assembly"/>
    <property type="evidence" value="ECO:0007669"/>
    <property type="project" value="InterPro"/>
</dbReference>
<reference evidence="15" key="1">
    <citation type="submission" date="2014-01" db="EMBL/GenBank/DDBJ databases">
        <title>The Genome Sequence of Anopheles farauti FAR1 (V2).</title>
        <authorList>
            <consortium name="The Broad Institute Genomics Platform"/>
            <person name="Neafsey D.E."/>
            <person name="Besansky N."/>
            <person name="Howell P."/>
            <person name="Walton C."/>
            <person name="Young S.K."/>
            <person name="Zeng Q."/>
            <person name="Gargeya S."/>
            <person name="Fitzgerald M."/>
            <person name="Haas B."/>
            <person name="Abouelleil A."/>
            <person name="Allen A.W."/>
            <person name="Alvarado L."/>
            <person name="Arachchi H.M."/>
            <person name="Berlin A.M."/>
            <person name="Chapman S.B."/>
            <person name="Gainer-Dewar J."/>
            <person name="Goldberg J."/>
            <person name="Griggs A."/>
            <person name="Gujja S."/>
            <person name="Hansen M."/>
            <person name="Howarth C."/>
            <person name="Imamovic A."/>
            <person name="Ireland A."/>
            <person name="Larimer J."/>
            <person name="McCowan C."/>
            <person name="Murphy C."/>
            <person name="Pearson M."/>
            <person name="Poon T.W."/>
            <person name="Priest M."/>
            <person name="Roberts A."/>
            <person name="Saif S."/>
            <person name="Shea T."/>
            <person name="Sisk P."/>
            <person name="Sykes S."/>
            <person name="Wortman J."/>
            <person name="Nusbaum C."/>
            <person name="Birren B."/>
        </authorList>
    </citation>
    <scope>NUCLEOTIDE SEQUENCE [LARGE SCALE GENOMIC DNA]</scope>
    <source>
        <strain evidence="15">FAR1</strain>
    </source>
</reference>
<comment type="similarity">
    <text evidence="10">Belongs to the class I-like SAM-binding methyltransferase superfamily. RsmB/NOP family.</text>
</comment>
<feature type="compositionally biased region" description="Basic residues" evidence="11">
    <location>
        <begin position="627"/>
        <end position="637"/>
    </location>
</feature>
<dbReference type="Pfam" id="PF01189">
    <property type="entry name" value="Methyltr_RsmB-F"/>
    <property type="match status" value="1"/>
</dbReference>